<gene>
    <name evidence="4" type="ORF">JEU22_03840</name>
</gene>
<evidence type="ECO:0000256" key="3">
    <source>
        <dbReference type="SAM" id="MobiDB-lite"/>
    </source>
</evidence>
<name>A0A8I1ECA5_PSEPU</name>
<proteinExistence type="predicted"/>
<dbReference type="PROSITE" id="PS50935">
    <property type="entry name" value="SSB"/>
    <property type="match status" value="1"/>
</dbReference>
<dbReference type="AlphaFoldDB" id="A0A8I1ECA5"/>
<evidence type="ECO:0000256" key="1">
    <source>
        <dbReference type="ARBA" id="ARBA00023125"/>
    </source>
</evidence>
<protein>
    <submittedName>
        <fullName evidence="4">Single-stranded DNA-binding protein</fullName>
    </submittedName>
</protein>
<sequence length="151" mass="16172">MNVQMVAGNLAKPAFINNKGDRDMMALTVACNEGKDKQGNQRPAEFIELIVWGKAGSFDNYAKFLVKGQSVAATGKLVYGKPNEKEGTVYASAFVEVNSVFDIELTGRKSESVADAQPLPEQDKNAQDAAQAAAAAQPAPEVDSFDDDIPF</sequence>
<dbReference type="Pfam" id="PF00436">
    <property type="entry name" value="SSB"/>
    <property type="match status" value="1"/>
</dbReference>
<organism evidence="4 5">
    <name type="scientific">Pseudomonas putida</name>
    <name type="common">Arthrobacter siderocapsulatus</name>
    <dbReference type="NCBI Taxonomy" id="303"/>
    <lineage>
        <taxon>Bacteria</taxon>
        <taxon>Pseudomonadati</taxon>
        <taxon>Pseudomonadota</taxon>
        <taxon>Gammaproteobacteria</taxon>
        <taxon>Pseudomonadales</taxon>
        <taxon>Pseudomonadaceae</taxon>
        <taxon>Pseudomonas</taxon>
    </lineage>
</organism>
<feature type="compositionally biased region" description="Low complexity" evidence="3">
    <location>
        <begin position="127"/>
        <end position="140"/>
    </location>
</feature>
<dbReference type="Gene3D" id="2.40.50.140">
    <property type="entry name" value="Nucleic acid-binding proteins"/>
    <property type="match status" value="1"/>
</dbReference>
<evidence type="ECO:0000313" key="5">
    <source>
        <dbReference type="Proteomes" id="UP000637061"/>
    </source>
</evidence>
<dbReference type="InterPro" id="IPR012340">
    <property type="entry name" value="NA-bd_OB-fold"/>
</dbReference>
<dbReference type="EMBL" id="JAEHTE010000002">
    <property type="protein sequence ID" value="MBI6883036.1"/>
    <property type="molecule type" value="Genomic_DNA"/>
</dbReference>
<dbReference type="Proteomes" id="UP000637061">
    <property type="component" value="Unassembled WGS sequence"/>
</dbReference>
<dbReference type="InterPro" id="IPR000424">
    <property type="entry name" value="Primosome_PriB/ssb"/>
</dbReference>
<dbReference type="SUPFAM" id="SSF50249">
    <property type="entry name" value="Nucleic acid-binding proteins"/>
    <property type="match status" value="1"/>
</dbReference>
<accession>A0A8I1ECA5</accession>
<comment type="caution">
    <text evidence="4">The sequence shown here is derived from an EMBL/GenBank/DDBJ whole genome shotgun (WGS) entry which is preliminary data.</text>
</comment>
<dbReference type="RefSeq" id="WP_198746651.1">
    <property type="nucleotide sequence ID" value="NZ_JAEHTE010000002.1"/>
</dbReference>
<dbReference type="GO" id="GO:0003697">
    <property type="term" value="F:single-stranded DNA binding"/>
    <property type="evidence" value="ECO:0007669"/>
    <property type="project" value="InterPro"/>
</dbReference>
<evidence type="ECO:0000313" key="4">
    <source>
        <dbReference type="EMBL" id="MBI6883036.1"/>
    </source>
</evidence>
<reference evidence="4" key="1">
    <citation type="submission" date="2020-12" db="EMBL/GenBank/DDBJ databases">
        <title>Enhanced detection system for hospital associated transmission using whole genome sequencing surveillance.</title>
        <authorList>
            <person name="Harrison L.H."/>
            <person name="Van Tyne D."/>
            <person name="Marsh J.W."/>
            <person name="Griffith M.P."/>
            <person name="Snyder D.J."/>
            <person name="Cooper V.S."/>
            <person name="Mustapha M."/>
        </authorList>
    </citation>
    <scope>NUCLEOTIDE SEQUENCE</scope>
    <source>
        <strain evidence="4">PSB00042</strain>
    </source>
</reference>
<feature type="region of interest" description="Disordered" evidence="3">
    <location>
        <begin position="111"/>
        <end position="151"/>
    </location>
</feature>
<evidence type="ECO:0000256" key="2">
    <source>
        <dbReference type="PROSITE-ProRule" id="PRU00252"/>
    </source>
</evidence>
<keyword evidence="1 2" id="KW-0238">DNA-binding</keyword>